<dbReference type="EMBL" id="VSSQ01010568">
    <property type="protein sequence ID" value="MPM44672.1"/>
    <property type="molecule type" value="Genomic_DNA"/>
</dbReference>
<evidence type="ECO:0000313" key="1">
    <source>
        <dbReference type="EMBL" id="MPM44672.1"/>
    </source>
</evidence>
<gene>
    <name evidence="1" type="ORF">SDC9_91351</name>
</gene>
<comment type="caution">
    <text evidence="1">The sequence shown here is derived from an EMBL/GenBank/DDBJ whole genome shotgun (WGS) entry which is preliminary data.</text>
</comment>
<proteinExistence type="predicted"/>
<accession>A0A644ZV18</accession>
<name>A0A644ZV18_9ZZZZ</name>
<dbReference type="Pfam" id="PF20648">
    <property type="entry name" value="DUF6809"/>
    <property type="match status" value="1"/>
</dbReference>
<dbReference type="InterPro" id="IPR049215">
    <property type="entry name" value="DUF6809"/>
</dbReference>
<reference evidence="1" key="1">
    <citation type="submission" date="2019-08" db="EMBL/GenBank/DDBJ databases">
        <authorList>
            <person name="Kucharzyk K."/>
            <person name="Murdoch R.W."/>
            <person name="Higgins S."/>
            <person name="Loffler F."/>
        </authorList>
    </citation>
    <scope>NUCLEOTIDE SEQUENCE</scope>
</reference>
<dbReference type="AlphaFoldDB" id="A0A644ZV18"/>
<sequence length="101" mass="11851">MNFLEDLYYGNINPTEKCFDRKSEYAKHAKIVVDSEEELTAFLNALPHAEKEQHILSQMINSQSEITQFSEFERFIEGFRYGASIMLETFILPQQNVIRDI</sequence>
<protein>
    <submittedName>
        <fullName evidence="1">Uncharacterized protein</fullName>
    </submittedName>
</protein>
<organism evidence="1">
    <name type="scientific">bioreactor metagenome</name>
    <dbReference type="NCBI Taxonomy" id="1076179"/>
    <lineage>
        <taxon>unclassified sequences</taxon>
        <taxon>metagenomes</taxon>
        <taxon>ecological metagenomes</taxon>
    </lineage>
</organism>